<keyword evidence="2" id="KW-0812">Transmembrane</keyword>
<keyword evidence="2" id="KW-1133">Transmembrane helix</keyword>
<evidence type="ECO:0000256" key="2">
    <source>
        <dbReference type="SAM" id="Phobius"/>
    </source>
</evidence>
<reference evidence="3" key="1">
    <citation type="journal article" date="2020" name="Nature">
        <title>Giant virus diversity and host interactions through global metagenomics.</title>
        <authorList>
            <person name="Schulz F."/>
            <person name="Roux S."/>
            <person name="Paez-Espino D."/>
            <person name="Jungbluth S."/>
            <person name="Walsh D.A."/>
            <person name="Denef V.J."/>
            <person name="McMahon K.D."/>
            <person name="Konstantinidis K.T."/>
            <person name="Eloe-Fadrosh E.A."/>
            <person name="Kyrpides N.C."/>
            <person name="Woyke T."/>
        </authorList>
    </citation>
    <scope>NUCLEOTIDE SEQUENCE</scope>
    <source>
        <strain evidence="3">GVMAG-S-3300010158-109</strain>
    </source>
</reference>
<feature type="compositionally biased region" description="Low complexity" evidence="1">
    <location>
        <begin position="521"/>
        <end position="541"/>
    </location>
</feature>
<evidence type="ECO:0000313" key="3">
    <source>
        <dbReference type="EMBL" id="QHU15652.1"/>
    </source>
</evidence>
<feature type="compositionally biased region" description="Pro residues" evidence="1">
    <location>
        <begin position="430"/>
        <end position="457"/>
    </location>
</feature>
<dbReference type="EMBL" id="MN740867">
    <property type="protein sequence ID" value="QHU15652.1"/>
    <property type="molecule type" value="Genomic_DNA"/>
</dbReference>
<name>A0A6C0KCA6_9ZZZZ</name>
<sequence>MFNILNILNILNIPKIRRILLTIFTFSSLFKTVDAADCLLVMPLFPLTYNGIVTPYRLQSVNPADPCTMENPMTAAFVEATMFDPDTGRISVYHPLVVTDGKMPLIPATPFTMPVNAVVSLSFGSNANTLRLTPPDIALTGRCVNGITGNNDLFGQFAYCNSDMFFDKVNAWMASGMALIPPIPPLGLANDGKECLTTRHFMLVDQDPSDNLVTTYLLDPVTMKIFQDTVSNRVTHPGFTIIKNGSDNRLLVAINIAMGCTGYLAPLLSDPSGAKSASLILNELHAAMRQMTPMVSLPARDPMTRVLVNGLPVPSLLKNNLYRRGINQPQLMSLQHADTLPFCGHLTNQLGRIQDNKAVFTTQTSPDVNAATNLFTFLATRFFQTYNNLKCDILLDTVNPVTLVTSNGITTDATFAVVQPYQFSSQDPYSPIPSPTIPPTSPPTPTQPVLPTDPPPTAPPLPSYTLGGNIVYIVFGSLFLIICVIGVVWCIRRNSIKKEAEIKNPILSIEDPRERFLIADSGNSGHSGHSGHSGNSGSNFNTNFNNKTYSKVYSSPRSAPRF</sequence>
<feature type="transmembrane region" description="Helical" evidence="2">
    <location>
        <begin position="470"/>
        <end position="491"/>
    </location>
</feature>
<keyword evidence="2" id="KW-0472">Membrane</keyword>
<dbReference type="AlphaFoldDB" id="A0A6C0KCA6"/>
<proteinExistence type="predicted"/>
<evidence type="ECO:0000256" key="1">
    <source>
        <dbReference type="SAM" id="MobiDB-lite"/>
    </source>
</evidence>
<protein>
    <submittedName>
        <fullName evidence="3">Uncharacterized protein</fullName>
    </submittedName>
</protein>
<accession>A0A6C0KCA6</accession>
<feature type="region of interest" description="Disordered" evidence="1">
    <location>
        <begin position="426"/>
        <end position="457"/>
    </location>
</feature>
<feature type="region of interest" description="Disordered" evidence="1">
    <location>
        <begin position="518"/>
        <end position="541"/>
    </location>
</feature>
<organism evidence="3">
    <name type="scientific">viral metagenome</name>
    <dbReference type="NCBI Taxonomy" id="1070528"/>
    <lineage>
        <taxon>unclassified sequences</taxon>
        <taxon>metagenomes</taxon>
        <taxon>organismal metagenomes</taxon>
    </lineage>
</organism>